<proteinExistence type="predicted"/>
<accession>A0A4R7S6T0</accession>
<evidence type="ECO:0000313" key="4">
    <source>
        <dbReference type="Proteomes" id="UP000295662"/>
    </source>
</evidence>
<dbReference type="OrthoDB" id="181977at2"/>
<keyword evidence="1" id="KW-0812">Transmembrane</keyword>
<organism evidence="3 4">
    <name type="scientific">Prosthecobacter fusiformis</name>
    <dbReference type="NCBI Taxonomy" id="48464"/>
    <lineage>
        <taxon>Bacteria</taxon>
        <taxon>Pseudomonadati</taxon>
        <taxon>Verrucomicrobiota</taxon>
        <taxon>Verrucomicrobiia</taxon>
        <taxon>Verrucomicrobiales</taxon>
        <taxon>Verrucomicrobiaceae</taxon>
        <taxon>Prosthecobacter</taxon>
    </lineage>
</organism>
<dbReference type="InterPro" id="IPR018711">
    <property type="entry name" value="NAGPA"/>
</dbReference>
<gene>
    <name evidence="3" type="ORF">EI77_01747</name>
</gene>
<keyword evidence="1" id="KW-1133">Transmembrane helix</keyword>
<evidence type="ECO:0000259" key="2">
    <source>
        <dbReference type="Pfam" id="PF09992"/>
    </source>
</evidence>
<comment type="caution">
    <text evidence="3">The sequence shown here is derived from an EMBL/GenBank/DDBJ whole genome shotgun (WGS) entry which is preliminary data.</text>
</comment>
<protein>
    <submittedName>
        <fullName evidence="3">Uncharacterized protein YigE (DUF2233 family)</fullName>
    </submittedName>
</protein>
<sequence length="367" mass="40819">MRRVGRQLQALESLTPLDSRPSSSPVKKKGAKNRGCLKALLFLGLAAGVALWIAGVFFFNLDSNLVALSVRDSKEPLLIRGGGGIWKAAPKITAAEIRQGLIERHAEQGMRWSTLKIKRGEGSMAKVAHQILGAEVHVITFSPEHFEFMTSYEKQPKFAVTTAANRMAEDNLWFSITANFRDPKGKPLGWVWHEGVQVNGAFPEWSGCFFVKGGRPYFGPKSLLDDVPGPIEEGTQGYPSVMKNHTTFSYVSMKPDQFFDGSKITYRSLAGMRKDGTIIFIVSGDGGVMNVAEVTEIARKLEVQHATLLDGGRALQYSIRTEDGPWHFTALNTRLKLNHRWFEQQLSPVFIGVRRRAPNIIRVPLPQ</sequence>
<evidence type="ECO:0000313" key="3">
    <source>
        <dbReference type="EMBL" id="TDU73278.1"/>
    </source>
</evidence>
<keyword evidence="4" id="KW-1185">Reference proteome</keyword>
<name>A0A4R7S6T0_9BACT</name>
<keyword evidence="1" id="KW-0472">Membrane</keyword>
<dbReference type="Proteomes" id="UP000295662">
    <property type="component" value="Unassembled WGS sequence"/>
</dbReference>
<dbReference type="Pfam" id="PF09992">
    <property type="entry name" value="NAGPA"/>
    <property type="match status" value="1"/>
</dbReference>
<evidence type="ECO:0000256" key="1">
    <source>
        <dbReference type="SAM" id="Phobius"/>
    </source>
</evidence>
<reference evidence="3 4" key="1">
    <citation type="submission" date="2019-03" db="EMBL/GenBank/DDBJ databases">
        <title>Genomic Encyclopedia of Archaeal and Bacterial Type Strains, Phase II (KMG-II): from individual species to whole genera.</title>
        <authorList>
            <person name="Goeker M."/>
        </authorList>
    </citation>
    <scope>NUCLEOTIDE SEQUENCE [LARGE SCALE GENOMIC DNA]</scope>
    <source>
        <strain evidence="3 4">ATCC 25309</strain>
    </source>
</reference>
<feature type="transmembrane region" description="Helical" evidence="1">
    <location>
        <begin position="37"/>
        <end position="59"/>
    </location>
</feature>
<dbReference type="AlphaFoldDB" id="A0A4R7S6T0"/>
<feature type="domain" description="Phosphodiester glycosidase" evidence="2">
    <location>
        <begin position="176"/>
        <end position="316"/>
    </location>
</feature>
<dbReference type="EMBL" id="SOCA01000002">
    <property type="protein sequence ID" value="TDU73278.1"/>
    <property type="molecule type" value="Genomic_DNA"/>
</dbReference>